<reference evidence="7" key="1">
    <citation type="submission" date="2017-02" db="UniProtKB">
        <authorList>
            <consortium name="WormBaseParasite"/>
        </authorList>
    </citation>
    <scope>IDENTIFICATION</scope>
</reference>
<dbReference type="Proteomes" id="UP000274131">
    <property type="component" value="Unassembled WGS sequence"/>
</dbReference>
<dbReference type="GO" id="GO:0005739">
    <property type="term" value="C:mitochondrion"/>
    <property type="evidence" value="ECO:0007669"/>
    <property type="project" value="TreeGrafter"/>
</dbReference>
<dbReference type="InterPro" id="IPR031157">
    <property type="entry name" value="G_TR_CS"/>
</dbReference>
<dbReference type="InterPro" id="IPR000795">
    <property type="entry name" value="T_Tr_GTP-bd_dom"/>
</dbReference>
<gene>
    <name evidence="5" type="ORF">EVEC_LOCUS5803</name>
</gene>
<dbReference type="PANTHER" id="PTHR43261">
    <property type="entry name" value="TRANSLATION ELONGATION FACTOR G-RELATED"/>
    <property type="match status" value="1"/>
</dbReference>
<dbReference type="GO" id="GO:0003924">
    <property type="term" value="F:GTPase activity"/>
    <property type="evidence" value="ECO:0007669"/>
    <property type="project" value="InterPro"/>
</dbReference>
<dbReference type="GO" id="GO:0005525">
    <property type="term" value="F:GTP binding"/>
    <property type="evidence" value="ECO:0007669"/>
    <property type="project" value="UniProtKB-KW"/>
</dbReference>
<dbReference type="PROSITE" id="PS51722">
    <property type="entry name" value="G_TR_2"/>
    <property type="match status" value="1"/>
</dbReference>
<reference evidence="5 6" key="2">
    <citation type="submission" date="2018-10" db="EMBL/GenBank/DDBJ databases">
        <authorList>
            <consortium name="Pathogen Informatics"/>
        </authorList>
    </citation>
    <scope>NUCLEOTIDE SEQUENCE [LARGE SCALE GENOMIC DNA]</scope>
</reference>
<dbReference type="STRING" id="51028.A0A0N4V7C8"/>
<dbReference type="Pfam" id="PF00009">
    <property type="entry name" value="GTP_EFTU"/>
    <property type="match status" value="1"/>
</dbReference>
<dbReference type="SUPFAM" id="SSF52540">
    <property type="entry name" value="P-loop containing nucleoside triphosphate hydrolases"/>
    <property type="match status" value="1"/>
</dbReference>
<dbReference type="EMBL" id="UXUI01008274">
    <property type="protein sequence ID" value="VDD91052.1"/>
    <property type="molecule type" value="Genomic_DNA"/>
</dbReference>
<dbReference type="PANTHER" id="PTHR43261:SF1">
    <property type="entry name" value="RIBOSOME-RELEASING FACTOR 2, MITOCHONDRIAL"/>
    <property type="match status" value="1"/>
</dbReference>
<dbReference type="WBParaSite" id="EVEC_0000619201-mRNA-1">
    <property type="protein sequence ID" value="EVEC_0000619201-mRNA-1"/>
    <property type="gene ID" value="EVEC_0000619201"/>
</dbReference>
<dbReference type="GO" id="GO:0032543">
    <property type="term" value="P:mitochondrial translation"/>
    <property type="evidence" value="ECO:0007669"/>
    <property type="project" value="TreeGrafter"/>
</dbReference>
<evidence type="ECO:0000256" key="1">
    <source>
        <dbReference type="ARBA" id="ARBA00022741"/>
    </source>
</evidence>
<keyword evidence="1" id="KW-0547">Nucleotide-binding</keyword>
<accession>A0A0N4V7C8</accession>
<dbReference type="NCBIfam" id="TIGR00231">
    <property type="entry name" value="small_GTP"/>
    <property type="match status" value="1"/>
</dbReference>
<evidence type="ECO:0000256" key="3">
    <source>
        <dbReference type="ARBA" id="ARBA00023134"/>
    </source>
</evidence>
<dbReference type="GO" id="GO:0032790">
    <property type="term" value="P:ribosome disassembly"/>
    <property type="evidence" value="ECO:0007669"/>
    <property type="project" value="TreeGrafter"/>
</dbReference>
<keyword evidence="6" id="KW-1185">Reference proteome</keyword>
<keyword evidence="2" id="KW-0648">Protein biosynthesis</keyword>
<evidence type="ECO:0000313" key="5">
    <source>
        <dbReference type="EMBL" id="VDD91052.1"/>
    </source>
</evidence>
<dbReference type="InterPro" id="IPR027417">
    <property type="entry name" value="P-loop_NTPase"/>
</dbReference>
<dbReference type="Gene3D" id="3.40.50.300">
    <property type="entry name" value="P-loop containing nucleotide triphosphate hydrolases"/>
    <property type="match status" value="1"/>
</dbReference>
<dbReference type="AlphaFoldDB" id="A0A0N4V7C8"/>
<sequence>MLYLAGATKAVGDVDSGNTVTDFLELERERGITIQSAAIFFDWMNCKINLIDTPGHVDFSLEVERCARVLDAAVTVLDASAGVEAQTIAVWEQAKKFQLPCAFFLNKMDKPNADYQKSIESISERLLMKNVVPVSLPYHMLWNLSLCEYFCLLLEIFSFTLPTATYITLPAFGKDGKFCGIYDLLEKKYLNCLDGNGARWTEILAECEE</sequence>
<evidence type="ECO:0000259" key="4">
    <source>
        <dbReference type="PROSITE" id="PS51722"/>
    </source>
</evidence>
<keyword evidence="3" id="KW-0342">GTP-binding</keyword>
<evidence type="ECO:0000313" key="7">
    <source>
        <dbReference type="WBParaSite" id="EVEC_0000619201-mRNA-1"/>
    </source>
</evidence>
<evidence type="ECO:0000256" key="2">
    <source>
        <dbReference type="ARBA" id="ARBA00022917"/>
    </source>
</evidence>
<organism evidence="7">
    <name type="scientific">Enterobius vermicularis</name>
    <name type="common">Human pinworm</name>
    <dbReference type="NCBI Taxonomy" id="51028"/>
    <lineage>
        <taxon>Eukaryota</taxon>
        <taxon>Metazoa</taxon>
        <taxon>Ecdysozoa</taxon>
        <taxon>Nematoda</taxon>
        <taxon>Chromadorea</taxon>
        <taxon>Rhabditida</taxon>
        <taxon>Spirurina</taxon>
        <taxon>Oxyuridomorpha</taxon>
        <taxon>Oxyuroidea</taxon>
        <taxon>Oxyuridae</taxon>
        <taxon>Enterobius</taxon>
    </lineage>
</organism>
<feature type="domain" description="Tr-type G" evidence="4">
    <location>
        <begin position="1"/>
        <end position="209"/>
    </location>
</feature>
<dbReference type="OrthoDB" id="198619at2759"/>
<proteinExistence type="predicted"/>
<name>A0A0N4V7C8_ENTVE</name>
<dbReference type="PROSITE" id="PS00301">
    <property type="entry name" value="G_TR_1"/>
    <property type="match status" value="1"/>
</dbReference>
<evidence type="ECO:0000313" key="6">
    <source>
        <dbReference type="Proteomes" id="UP000274131"/>
    </source>
</evidence>
<protein>
    <submittedName>
        <fullName evidence="7">Tr-type G domain-containing protein</fullName>
    </submittedName>
</protein>
<dbReference type="InterPro" id="IPR005225">
    <property type="entry name" value="Small_GTP-bd"/>
</dbReference>